<evidence type="ECO:0000256" key="3">
    <source>
        <dbReference type="ARBA" id="ARBA00022679"/>
    </source>
</evidence>
<feature type="compositionally biased region" description="Basic residues" evidence="12">
    <location>
        <begin position="278"/>
        <end position="300"/>
    </location>
</feature>
<keyword evidence="8" id="KW-0539">Nucleus</keyword>
<feature type="region of interest" description="Disordered" evidence="12">
    <location>
        <begin position="1118"/>
        <end position="1174"/>
    </location>
</feature>
<keyword evidence="11" id="KW-0175">Coiled coil</keyword>
<dbReference type="SMART" id="SM00773">
    <property type="entry name" value="WGR"/>
    <property type="match status" value="1"/>
</dbReference>
<accession>A0A814Y4X2</accession>
<feature type="repeat" description="ANK" evidence="9">
    <location>
        <begin position="761"/>
        <end position="793"/>
    </location>
</feature>
<dbReference type="InterPro" id="IPR002110">
    <property type="entry name" value="Ankyrin_rpt"/>
</dbReference>
<dbReference type="PROSITE" id="PS51059">
    <property type="entry name" value="PARP_CATALYTIC"/>
    <property type="match status" value="1"/>
</dbReference>
<dbReference type="SUPFAM" id="SSF56399">
    <property type="entry name" value="ADP-ribosylation"/>
    <property type="match status" value="1"/>
</dbReference>
<feature type="region of interest" description="Disordered" evidence="12">
    <location>
        <begin position="224"/>
        <end position="347"/>
    </location>
</feature>
<dbReference type="PROSITE" id="PS51977">
    <property type="entry name" value="WGR"/>
    <property type="match status" value="1"/>
</dbReference>
<feature type="repeat" description="ANK" evidence="9">
    <location>
        <begin position="1776"/>
        <end position="1808"/>
    </location>
</feature>
<feature type="domain" description="PARP catalytic" evidence="13">
    <location>
        <begin position="2281"/>
        <end position="2552"/>
    </location>
</feature>
<evidence type="ECO:0000313" key="16">
    <source>
        <dbReference type="EMBL" id="CAF1225340.1"/>
    </source>
</evidence>
<feature type="compositionally biased region" description="Acidic residues" evidence="12">
    <location>
        <begin position="2445"/>
        <end position="2476"/>
    </location>
</feature>
<dbReference type="OrthoDB" id="2017365at2759"/>
<dbReference type="Gene3D" id="2.20.140.10">
    <property type="entry name" value="WGR domain"/>
    <property type="match status" value="1"/>
</dbReference>
<dbReference type="SUPFAM" id="SSF47587">
    <property type="entry name" value="Domain of poly(ADP-ribose) polymerase"/>
    <property type="match status" value="1"/>
</dbReference>
<keyword evidence="7 9" id="KW-0040">ANK repeat</keyword>
<evidence type="ECO:0000259" key="15">
    <source>
        <dbReference type="PROSITE" id="PS51977"/>
    </source>
</evidence>
<feature type="domain" description="PARP alpha-helical" evidence="14">
    <location>
        <begin position="2133"/>
        <end position="2271"/>
    </location>
</feature>
<dbReference type="InterPro" id="IPR012317">
    <property type="entry name" value="Poly(ADP-ribose)pol_cat_dom"/>
</dbReference>
<name>A0A814Y4X2_ADIRI</name>
<keyword evidence="5" id="KW-0677">Repeat</keyword>
<comment type="caution">
    <text evidence="16">The sequence shown here is derived from an EMBL/GenBank/DDBJ whole genome shotgun (WGS) entry which is preliminary data.</text>
</comment>
<feature type="repeat" description="ANK" evidence="9">
    <location>
        <begin position="1743"/>
        <end position="1775"/>
    </location>
</feature>
<dbReference type="InterPro" id="IPR036770">
    <property type="entry name" value="Ankyrin_rpt-contain_sf"/>
</dbReference>
<feature type="repeat" description="ANK" evidence="9">
    <location>
        <begin position="674"/>
        <end position="706"/>
    </location>
</feature>
<dbReference type="PROSITE" id="PS51060">
    <property type="entry name" value="PARP_ALPHA_HD"/>
    <property type="match status" value="1"/>
</dbReference>
<keyword evidence="3 10" id="KW-0808">Transferase</keyword>
<dbReference type="InterPro" id="IPR008893">
    <property type="entry name" value="WGR_domain"/>
</dbReference>
<dbReference type="Proteomes" id="UP000663852">
    <property type="component" value="Unassembled WGS sequence"/>
</dbReference>
<feature type="region of interest" description="Disordered" evidence="12">
    <location>
        <begin position="1"/>
        <end position="117"/>
    </location>
</feature>
<keyword evidence="4" id="KW-0548">Nucleotidyltransferase</keyword>
<dbReference type="InterPro" id="IPR004102">
    <property type="entry name" value="Poly(ADP-ribose)pol_reg_dom"/>
</dbReference>
<sequence>MDYTSSDESDGNVLANKKKLKSTTKRNASGEAQMKNGLMKPSMKKKVSSMTKTSQRESVQPDQNRKGLNGKYWADTLSKRVVNSKHTDEDSSSDDTSSTSTLSEESGSTASVSSSDDDNDVLYEKHSFVTCRGATNTFYLCQILKNVYENTKKIPIRWCSVIGEDGDNTKISTKTQFKLSYTDTLDPAAILLGVSSVIEHSGGVFSLKKQDIVDSSRLLQKSIRGESLSSDDMMDLSTEHPPPPKSKKATKHIRFNSDEDQNSSSSSSEASKTEVPVSKKRKLGSANKKSRKQPPKKRTRKTSDGSDDTTTKRKPRRKKNVPDDDDDEEHDDEMDTSTIKKKTKPARTPKVQLFKVHSNSSLTKNPTVTVFKAEPFFEDNLPVPFISSYVQSKLAIRAVNLNDAKLLKSLINDTNHVCSVHVHRSLFTDLTAVHYAIKSNNIELVKILLDDIKSPKKTRCPFPTISMVRQSTGNVNTHAFGFRTMKLMASRGAKEGNDALNKDSMSAESFHNVRELVSFALQNNCSREMYDFLIKTHKDSLRLESIYDNIYKIIVAGHRKLAASIVGDVKENTFHGFNALHHQVLLYDNEDITINRVASVVKKTRENSMITPIHCAAINPNSKYLKQLLNAMPEYNILDRYDRRPIHFAAACESSEPLEFLLSKHVNMNDVDRGGNSPLHIAAMHGRAHNVELLLRTAKEKSEGNEDENEVQEKFGLACINRMNKSRFYPLHLAVLNNHLDCAKTLLDYDAPINVITSAAQKITPLMLACQKGYLEIVQYLISKGAVVEARDRFQRTPLIHACMCGNANVVSYLLHIGADPNVFDSSMNTALHYAIAYGWYFCVKVLLEAGANLNCINCWQTTCLAIGFLKGHYGLCDYLLTEHNADINFTTDDGLSLVMLTVSQEISTSIVEQLEYVVEKHKADCTIVDTNGSNAFHYLAGNLCNQNSTYLDEASKKTLHENYFKVAQILLDHNCEPDKLNSKLQSPLMIALETGNFILVNYLIDKAKVSINADTSYNGKTLLHYFAQKCARFDLMQVLLKLPVTDEVRKMGQIYDNNGRTPLHYCASIFDRFCSKFKLSKGTEKLEKRYQSIVRMIEYCLQSAECDPDAGVKSIDQVKKSDNEENIEDDDDNVDEPAEENEEDHNESSSSSNEENADEDQTEKETDVEDESSDVKLKETSIFSLLRTVRFIDQSITHPLETFLKKSNKVNVLHHETHRTPLLEAIHLREVQTAQMLIKHPSCDVNLAASKYSREQQQTPLISACRLQLSPTIRSLLEHNKCQILSSDSNNNQAFHYYLRTSNRINDYIELLNLFVKRLTESTKNAMNIPGKHQRTPLHIAVYYNLGTIDAITNIEKILIENGSDLMLKDDLGNIPLHNVFLNKDIGDDPVELCVLLLKAMKSKGIDTKNNEGNTPLHLAVEKCSTVCVMLLQEHQASLLIKNNLSNSIIGTCIASEHLNLFITFLQQSMDIDLSTMHKVHVEKPDTNEEKPSSSLGTVVKPVTHRERKSKENSSIWKWQYSQIGKNEEYKSYSLMYLIIQSDWQGALSLVLNDISRFHLTYIQIIETAIANDKLNLVLRLLLRLKDEKYSPTLNSSKQNLFHLIANTKPSNEYLLKQILAALIEYKFNWNTPDIHGSYPLHYACVQQNFIVLNCLREHFPRAFNLQQTDGFNNTASGLLFWSIREKTTLTKDELQGLIKSGKQLDCLCNYDNEIARNPLSFGHVPSENNESAYPPIRTSQMRTSPLIHAIVHNNFELVKFLLELNADVNFADEDKQTPLMHAVRKNDIDLVKLLLNKTHSIETTESSNERVVRTRRKAFAPKPRRLNFHFGAKIHRATNHSDKASANKKSKEFQMTSKIDLNALDKNGRSCIHHLIQPFTRGSYRNNLEILRLLHSCGATLTVADRSGLTPLQYSTQNHYQHLYEELSKLVHNKPASIRSLANTFTVVDPNKNLLGDKPDFYRDAQKLIDDYISTHTASTHNAAYQVDRASGMSLIGTVLIDADKNEPYDVRLTKIDVNYGRYGLYNFYRMQIIVHKSKSNLYFLFTHWGRIGDAEGQHQLTPFSTLDECRKEFLKVFREKTGNAWKDTDQFVPKAKKYTLVKLSDREIKKHSTVQIDFHRLQAENQHPPTKIQSSAHETLMRTLISREAMRTNLHKTQLDVEWMPVSQLKREALERARDLLIKIKEKLDEQEKLNKDNPTNKTADQKHELQQILEAIYQYTNEYYTLVPLNGYSDEKLPILNDEQQLKQQEKMLDDLFDLELTYKILLGAQANLKSISPLDYLYKSINCQFETMNQNDQDSQLILRYIWASSPQIDVEQIFKIARPKEDERLRKRNVNNHFLLWHGTNICNLISILSRGNFSDMELRVNYALYLGLLVGPLVATATGSLFGTGIYTADVFAKSLGYCSGVKDKDQERCFMLLCEVALGNMKEVGIQKIQSNNEDEDENEEDEEEKEEEEEEDEEEEEEDDDDVNDVRLDLKKYQSRKGVGRNIPDPKHTIVRDDGVQIPLGRLIPNKQASQGYYGLNYNEYIVYDEAQVALRYLVQFRR</sequence>
<evidence type="ECO:0000256" key="11">
    <source>
        <dbReference type="SAM" id="Coils"/>
    </source>
</evidence>
<feature type="compositionally biased region" description="Acidic residues" evidence="12">
    <location>
        <begin position="1125"/>
        <end position="1146"/>
    </location>
</feature>
<evidence type="ECO:0000256" key="6">
    <source>
        <dbReference type="ARBA" id="ARBA00023027"/>
    </source>
</evidence>
<feature type="region of interest" description="Disordered" evidence="12">
    <location>
        <begin position="2441"/>
        <end position="2479"/>
    </location>
</feature>
<dbReference type="EMBL" id="CAJNOJ010000163">
    <property type="protein sequence ID" value="CAF1225340.1"/>
    <property type="molecule type" value="Genomic_DNA"/>
</dbReference>
<comment type="subcellular location">
    <subcellularLocation>
        <location evidence="1">Nucleus</location>
    </subcellularLocation>
</comment>
<dbReference type="InterPro" id="IPR036616">
    <property type="entry name" value="Poly(ADP-ribose)pol_reg_dom_sf"/>
</dbReference>
<dbReference type="GO" id="GO:0003950">
    <property type="term" value="F:NAD+ poly-ADP-ribosyltransferase activity"/>
    <property type="evidence" value="ECO:0007669"/>
    <property type="project" value="UniProtKB-UniRule"/>
</dbReference>
<evidence type="ECO:0000256" key="4">
    <source>
        <dbReference type="ARBA" id="ARBA00022695"/>
    </source>
</evidence>
<dbReference type="SUPFAM" id="SSF48403">
    <property type="entry name" value="Ankyrin repeat"/>
    <property type="match status" value="5"/>
</dbReference>
<feature type="compositionally biased region" description="Low complexity" evidence="12">
    <location>
        <begin position="94"/>
        <end position="114"/>
    </location>
</feature>
<dbReference type="Pfam" id="PF05406">
    <property type="entry name" value="WGR"/>
    <property type="match status" value="1"/>
</dbReference>
<feature type="compositionally biased region" description="Acidic residues" evidence="12">
    <location>
        <begin position="323"/>
        <end position="335"/>
    </location>
</feature>
<dbReference type="EC" id="2.4.2.-" evidence="10"/>
<dbReference type="InterPro" id="IPR036930">
    <property type="entry name" value="WGR_dom_sf"/>
</dbReference>
<feature type="repeat" description="ANK" evidence="9">
    <location>
        <begin position="1334"/>
        <end position="1372"/>
    </location>
</feature>
<protein>
    <recommendedName>
        <fullName evidence="10">Poly [ADP-ribose] polymerase</fullName>
        <shortName evidence="10">PARP</shortName>
        <ecNumber evidence="10">2.4.2.-</ecNumber>
    </recommendedName>
</protein>
<feature type="domain" description="WGR" evidence="15">
    <location>
        <begin position="1998"/>
        <end position="2101"/>
    </location>
</feature>
<dbReference type="InterPro" id="IPR051165">
    <property type="entry name" value="Multifunctional_ANK_Repeat"/>
</dbReference>
<feature type="repeat" description="ANK" evidence="9">
    <location>
        <begin position="726"/>
        <end position="758"/>
    </location>
</feature>
<keyword evidence="6 10" id="KW-0520">NAD</keyword>
<dbReference type="SUPFAM" id="SSF142921">
    <property type="entry name" value="WGR domain-like"/>
    <property type="match status" value="1"/>
</dbReference>
<feature type="compositionally biased region" description="Basic residues" evidence="12">
    <location>
        <begin position="245"/>
        <end position="254"/>
    </location>
</feature>
<evidence type="ECO:0000259" key="13">
    <source>
        <dbReference type="PROSITE" id="PS51059"/>
    </source>
</evidence>
<dbReference type="CDD" id="cd07997">
    <property type="entry name" value="WGR_PARP"/>
    <property type="match status" value="1"/>
</dbReference>
<dbReference type="PROSITE" id="PS50297">
    <property type="entry name" value="ANK_REP_REGION"/>
    <property type="match status" value="6"/>
</dbReference>
<dbReference type="PANTHER" id="PTHR24123:SF33">
    <property type="entry name" value="PROTEIN HOS4"/>
    <property type="match status" value="1"/>
</dbReference>
<reference evidence="16" key="1">
    <citation type="submission" date="2021-02" db="EMBL/GenBank/DDBJ databases">
        <authorList>
            <person name="Nowell W R."/>
        </authorList>
    </citation>
    <scope>NUCLEOTIDE SEQUENCE</scope>
</reference>
<dbReference type="Pfam" id="PF00023">
    <property type="entry name" value="Ank"/>
    <property type="match status" value="1"/>
</dbReference>
<dbReference type="PROSITE" id="PS50088">
    <property type="entry name" value="ANK_REPEAT"/>
    <property type="match status" value="9"/>
</dbReference>
<feature type="compositionally biased region" description="Acidic residues" evidence="12">
    <location>
        <begin position="1"/>
        <end position="10"/>
    </location>
</feature>
<gene>
    <name evidence="16" type="ORF">EDS130_LOCUS26641</name>
</gene>
<evidence type="ECO:0000256" key="10">
    <source>
        <dbReference type="RuleBase" id="RU362114"/>
    </source>
</evidence>
<dbReference type="Gene3D" id="3.90.228.10">
    <property type="match status" value="1"/>
</dbReference>
<dbReference type="GO" id="GO:0016779">
    <property type="term" value="F:nucleotidyltransferase activity"/>
    <property type="evidence" value="ECO:0007669"/>
    <property type="project" value="UniProtKB-KW"/>
</dbReference>
<feature type="coiled-coil region" evidence="11">
    <location>
        <begin position="2173"/>
        <end position="2200"/>
    </location>
</feature>
<dbReference type="GO" id="GO:0005634">
    <property type="term" value="C:nucleus"/>
    <property type="evidence" value="ECO:0007669"/>
    <property type="project" value="UniProtKB-SubCell"/>
</dbReference>
<dbReference type="Pfam" id="PF12796">
    <property type="entry name" value="Ank_2"/>
    <property type="match status" value="5"/>
</dbReference>
<evidence type="ECO:0000256" key="7">
    <source>
        <dbReference type="ARBA" id="ARBA00023043"/>
    </source>
</evidence>
<evidence type="ECO:0000259" key="14">
    <source>
        <dbReference type="PROSITE" id="PS51060"/>
    </source>
</evidence>
<dbReference type="Gene3D" id="1.25.40.20">
    <property type="entry name" value="Ankyrin repeat-containing domain"/>
    <property type="match status" value="7"/>
</dbReference>
<feature type="repeat" description="ANK" evidence="9">
    <location>
        <begin position="827"/>
        <end position="859"/>
    </location>
</feature>
<feature type="repeat" description="ANK" evidence="9">
    <location>
        <begin position="794"/>
        <end position="826"/>
    </location>
</feature>
<proteinExistence type="predicted"/>
<evidence type="ECO:0000256" key="1">
    <source>
        <dbReference type="ARBA" id="ARBA00004123"/>
    </source>
</evidence>
<dbReference type="Pfam" id="PF02877">
    <property type="entry name" value="PARP_reg"/>
    <property type="match status" value="1"/>
</dbReference>
<evidence type="ECO:0000256" key="2">
    <source>
        <dbReference type="ARBA" id="ARBA00022676"/>
    </source>
</evidence>
<evidence type="ECO:0000256" key="12">
    <source>
        <dbReference type="SAM" id="MobiDB-lite"/>
    </source>
</evidence>
<dbReference type="SMART" id="SM00248">
    <property type="entry name" value="ANK"/>
    <property type="match status" value="24"/>
</dbReference>
<dbReference type="Gene3D" id="1.20.142.10">
    <property type="entry name" value="Poly(ADP-ribose) polymerase, regulatory domain"/>
    <property type="match status" value="1"/>
</dbReference>
<evidence type="ECO:0000256" key="8">
    <source>
        <dbReference type="ARBA" id="ARBA00023242"/>
    </source>
</evidence>
<dbReference type="PANTHER" id="PTHR24123">
    <property type="entry name" value="ANKYRIN REPEAT-CONTAINING"/>
    <property type="match status" value="1"/>
</dbReference>
<feature type="compositionally biased region" description="Acidic residues" evidence="12">
    <location>
        <begin position="1156"/>
        <end position="1173"/>
    </location>
</feature>
<evidence type="ECO:0000256" key="5">
    <source>
        <dbReference type="ARBA" id="ARBA00022737"/>
    </source>
</evidence>
<keyword evidence="2 10" id="KW-0328">Glycosyltransferase</keyword>
<organism evidence="16 17">
    <name type="scientific">Adineta ricciae</name>
    <name type="common">Rotifer</name>
    <dbReference type="NCBI Taxonomy" id="249248"/>
    <lineage>
        <taxon>Eukaryota</taxon>
        <taxon>Metazoa</taxon>
        <taxon>Spiralia</taxon>
        <taxon>Gnathifera</taxon>
        <taxon>Rotifera</taxon>
        <taxon>Eurotatoria</taxon>
        <taxon>Bdelloidea</taxon>
        <taxon>Adinetida</taxon>
        <taxon>Adinetidae</taxon>
        <taxon>Adineta</taxon>
    </lineage>
</organism>
<evidence type="ECO:0000313" key="17">
    <source>
        <dbReference type="Proteomes" id="UP000663852"/>
    </source>
</evidence>
<dbReference type="Pfam" id="PF00644">
    <property type="entry name" value="PARP"/>
    <property type="match status" value="2"/>
</dbReference>
<feature type="repeat" description="ANK" evidence="9">
    <location>
        <begin position="1413"/>
        <end position="1445"/>
    </location>
</feature>
<evidence type="ECO:0000256" key="9">
    <source>
        <dbReference type="PROSITE-ProRule" id="PRU00023"/>
    </source>
</evidence>